<proteinExistence type="predicted"/>
<feature type="domain" description="MDMPI C-terminal" evidence="1">
    <location>
        <begin position="147"/>
        <end position="233"/>
    </location>
</feature>
<sequence length="242" mass="26746">MMDHARDLASVCEATDRLLTAVAALDNADVTQPSRLPGWTRGHVLAHLARNADALVNVFEGRPMYVSGEARDADIERDAPRPLKTQLTDVRDSANRFQDTASLSQDWSRTVELRNGVLDTAAWLPFRRWIEVELHHVDLGTGHDLEDLSEEFTQREINFLAHRFSKHPDVPALTIKQDDGRLLLTGAVEGVTAEQLDSDYRPPLPDLTVSGRQADLLGWLAGRRDGSALHVEGGALPSLPPL</sequence>
<dbReference type="InterPro" id="IPR024344">
    <property type="entry name" value="MDMPI_metal-binding"/>
</dbReference>
<dbReference type="NCBIfam" id="TIGR03083">
    <property type="entry name" value="maleylpyruvate isomerase family mycothiol-dependent enzyme"/>
    <property type="match status" value="1"/>
</dbReference>
<dbReference type="Pfam" id="PF11716">
    <property type="entry name" value="MDMPI_N"/>
    <property type="match status" value="1"/>
</dbReference>
<feature type="domain" description="Mycothiol-dependent maleylpyruvate isomerase metal-binding" evidence="2">
    <location>
        <begin position="13"/>
        <end position="139"/>
    </location>
</feature>
<dbReference type="SUPFAM" id="SSF109854">
    <property type="entry name" value="DinB/YfiT-like putative metalloenzymes"/>
    <property type="match status" value="1"/>
</dbReference>
<dbReference type="Gene3D" id="1.20.120.450">
    <property type="entry name" value="dinb family like domain"/>
    <property type="match status" value="1"/>
</dbReference>
<dbReference type="InterPro" id="IPR010872">
    <property type="entry name" value="MDMPI_C-term_domain"/>
</dbReference>
<reference evidence="3 4" key="1">
    <citation type="submission" date="2019-10" db="EMBL/GenBank/DDBJ databases">
        <title>Streptomyces sp. strain GY16 isolated from leaves of Broussonetia papyrifera.</title>
        <authorList>
            <person name="Mo P."/>
        </authorList>
    </citation>
    <scope>NUCLEOTIDE SEQUENCE [LARGE SCALE GENOMIC DNA]</scope>
    <source>
        <strain evidence="3 4">GY16</strain>
    </source>
</reference>
<dbReference type="InterPro" id="IPR036527">
    <property type="entry name" value="SCP2_sterol-bd_dom_sf"/>
</dbReference>
<gene>
    <name evidence="3" type="ORF">F9278_09915</name>
</gene>
<dbReference type="SUPFAM" id="SSF55718">
    <property type="entry name" value="SCP-like"/>
    <property type="match status" value="1"/>
</dbReference>
<dbReference type="RefSeq" id="WP_152167972.1">
    <property type="nucleotide sequence ID" value="NZ_CP045096.1"/>
</dbReference>
<dbReference type="EMBL" id="CP045096">
    <property type="protein sequence ID" value="QFQ96470.1"/>
    <property type="molecule type" value="Genomic_DNA"/>
</dbReference>
<dbReference type="Proteomes" id="UP000327294">
    <property type="component" value="Chromosome"/>
</dbReference>
<evidence type="ECO:0000259" key="2">
    <source>
        <dbReference type="Pfam" id="PF11716"/>
    </source>
</evidence>
<name>A0A5P8K0G9_9ACTN</name>
<evidence type="ECO:0000313" key="4">
    <source>
        <dbReference type="Proteomes" id="UP000327294"/>
    </source>
</evidence>
<dbReference type="GO" id="GO:0046872">
    <property type="term" value="F:metal ion binding"/>
    <property type="evidence" value="ECO:0007669"/>
    <property type="project" value="InterPro"/>
</dbReference>
<evidence type="ECO:0000259" key="1">
    <source>
        <dbReference type="Pfam" id="PF07398"/>
    </source>
</evidence>
<dbReference type="GO" id="GO:0016853">
    <property type="term" value="F:isomerase activity"/>
    <property type="evidence" value="ECO:0007669"/>
    <property type="project" value="UniProtKB-KW"/>
</dbReference>
<dbReference type="AlphaFoldDB" id="A0A5P8K0G9"/>
<dbReference type="Pfam" id="PF07398">
    <property type="entry name" value="MDMPI_C"/>
    <property type="match status" value="1"/>
</dbReference>
<dbReference type="KEGG" id="sphv:F9278_09915"/>
<dbReference type="InterPro" id="IPR034660">
    <property type="entry name" value="DinB/YfiT-like"/>
</dbReference>
<dbReference type="InterPro" id="IPR017517">
    <property type="entry name" value="Maleyloyr_isom"/>
</dbReference>
<keyword evidence="3" id="KW-0670">Pyruvate</keyword>
<evidence type="ECO:0000313" key="3">
    <source>
        <dbReference type="EMBL" id="QFQ96470.1"/>
    </source>
</evidence>
<accession>A0A5P8K0G9</accession>
<keyword evidence="4" id="KW-1185">Reference proteome</keyword>
<protein>
    <submittedName>
        <fullName evidence="3">Maleylpyruvate isomerase family mycothiol-dependent enzyme</fullName>
    </submittedName>
</protein>
<organism evidence="3 4">
    <name type="scientific">Streptomyces phaeolivaceus</name>
    <dbReference type="NCBI Taxonomy" id="2653200"/>
    <lineage>
        <taxon>Bacteria</taxon>
        <taxon>Bacillati</taxon>
        <taxon>Actinomycetota</taxon>
        <taxon>Actinomycetes</taxon>
        <taxon>Kitasatosporales</taxon>
        <taxon>Streptomycetaceae</taxon>
        <taxon>Streptomyces</taxon>
    </lineage>
</organism>
<keyword evidence="3" id="KW-0413">Isomerase</keyword>